<dbReference type="FunFam" id="3.30.160.60:FF:001450">
    <property type="entry name" value="zinc finger protein 774"/>
    <property type="match status" value="1"/>
</dbReference>
<evidence type="ECO:0000256" key="7">
    <source>
        <dbReference type="ARBA" id="ARBA00023242"/>
    </source>
</evidence>
<evidence type="ECO:0000256" key="9">
    <source>
        <dbReference type="SAM" id="MobiDB-lite"/>
    </source>
</evidence>
<keyword evidence="7" id="KW-0539">Nucleus</keyword>
<feature type="domain" description="C2H2-type" evidence="10">
    <location>
        <begin position="38"/>
        <end position="68"/>
    </location>
</feature>
<name>A0A8S3WCE3_PARAO</name>
<keyword evidence="5" id="KW-0862">Zinc</keyword>
<evidence type="ECO:0000256" key="3">
    <source>
        <dbReference type="ARBA" id="ARBA00022737"/>
    </source>
</evidence>
<keyword evidence="6" id="KW-0238">DNA-binding</keyword>
<dbReference type="SMART" id="SM00355">
    <property type="entry name" value="ZnF_C2H2"/>
    <property type="match status" value="9"/>
</dbReference>
<dbReference type="PANTHER" id="PTHR24379">
    <property type="entry name" value="KRAB AND ZINC FINGER DOMAIN-CONTAINING"/>
    <property type="match status" value="1"/>
</dbReference>
<evidence type="ECO:0000256" key="8">
    <source>
        <dbReference type="PROSITE-ProRule" id="PRU00042"/>
    </source>
</evidence>
<feature type="domain" description="C2H2-type" evidence="10">
    <location>
        <begin position="182"/>
        <end position="209"/>
    </location>
</feature>
<feature type="domain" description="C2H2-type" evidence="10">
    <location>
        <begin position="243"/>
        <end position="270"/>
    </location>
</feature>
<feature type="domain" description="C2H2-type" evidence="10">
    <location>
        <begin position="129"/>
        <end position="151"/>
    </location>
</feature>
<feature type="domain" description="C2H2-type" evidence="10">
    <location>
        <begin position="154"/>
        <end position="182"/>
    </location>
</feature>
<evidence type="ECO:0000256" key="5">
    <source>
        <dbReference type="ARBA" id="ARBA00022833"/>
    </source>
</evidence>
<evidence type="ECO:0000256" key="1">
    <source>
        <dbReference type="ARBA" id="ARBA00004123"/>
    </source>
</evidence>
<evidence type="ECO:0000313" key="11">
    <source>
        <dbReference type="EMBL" id="CAG4951280.1"/>
    </source>
</evidence>
<gene>
    <name evidence="11" type="ORF">PAPOLLO_LOCUS4386</name>
</gene>
<keyword evidence="4 8" id="KW-0863">Zinc-finger</keyword>
<dbReference type="OrthoDB" id="2687452at2759"/>
<evidence type="ECO:0000256" key="6">
    <source>
        <dbReference type="ARBA" id="ARBA00023125"/>
    </source>
</evidence>
<keyword evidence="2" id="KW-0479">Metal-binding</keyword>
<sequence>MQKKEKTYACTHDGCISKFNRPYRLAQHMLTHLKIKAFSCTWDNCFKSYSNKSHLNRHIASTHEHHSNNILHSCPQCLKNYSNRQNLKKHIKLKHENKLLFICDCCKVQFKKKHQLSAHMYIHNGVKSFSCEICQKDFVTLHEKKRHMRSHKIYNCNQCAMKFNQWSKYQKHKKSEHDGKQYICNECGKIYNQRSYIIRHMRIHSSIHHPRSFSCPYTNCFRRYSRNSNLTQHIITKHEDIKHSCTLCHAELSSKAKLNRHLKLHENGERHKRHPKCLNTGRKERKDKGSMKVTTALKLAGLNSKTTKENCETK</sequence>
<evidence type="ECO:0000259" key="10">
    <source>
        <dbReference type="PROSITE" id="PS50157"/>
    </source>
</evidence>
<comment type="caution">
    <text evidence="11">The sequence shown here is derived from an EMBL/GenBank/DDBJ whole genome shotgun (WGS) entry which is preliminary data.</text>
</comment>
<feature type="compositionally biased region" description="Basic and acidic residues" evidence="9">
    <location>
        <begin position="281"/>
        <end position="290"/>
    </location>
</feature>
<dbReference type="GO" id="GO:0005634">
    <property type="term" value="C:nucleus"/>
    <property type="evidence" value="ECO:0007669"/>
    <property type="project" value="UniProtKB-SubCell"/>
</dbReference>
<dbReference type="Pfam" id="PF13894">
    <property type="entry name" value="zf-C2H2_4"/>
    <property type="match status" value="1"/>
</dbReference>
<dbReference type="Pfam" id="PF00096">
    <property type="entry name" value="zf-C2H2"/>
    <property type="match status" value="4"/>
</dbReference>
<dbReference type="Proteomes" id="UP000691718">
    <property type="component" value="Unassembled WGS sequence"/>
</dbReference>
<feature type="domain" description="C2H2-type" evidence="10">
    <location>
        <begin position="72"/>
        <end position="100"/>
    </location>
</feature>
<reference evidence="11" key="1">
    <citation type="submission" date="2021-04" db="EMBL/GenBank/DDBJ databases">
        <authorList>
            <person name="Tunstrom K."/>
        </authorList>
    </citation>
    <scope>NUCLEOTIDE SEQUENCE</scope>
</reference>
<proteinExistence type="predicted"/>
<dbReference type="InterPro" id="IPR013087">
    <property type="entry name" value="Znf_C2H2_type"/>
</dbReference>
<feature type="region of interest" description="Disordered" evidence="9">
    <location>
        <begin position="268"/>
        <end position="290"/>
    </location>
</feature>
<dbReference type="GO" id="GO:0008270">
    <property type="term" value="F:zinc ion binding"/>
    <property type="evidence" value="ECO:0007669"/>
    <property type="project" value="UniProtKB-KW"/>
</dbReference>
<dbReference type="EMBL" id="CAJQZP010000255">
    <property type="protein sequence ID" value="CAG4951280.1"/>
    <property type="molecule type" value="Genomic_DNA"/>
</dbReference>
<dbReference type="GO" id="GO:0003677">
    <property type="term" value="F:DNA binding"/>
    <property type="evidence" value="ECO:0007669"/>
    <property type="project" value="UniProtKB-KW"/>
</dbReference>
<feature type="domain" description="C2H2-type" evidence="10">
    <location>
        <begin position="101"/>
        <end position="128"/>
    </location>
</feature>
<accession>A0A8S3WCE3</accession>
<comment type="subcellular location">
    <subcellularLocation>
        <location evidence="1">Nucleus</location>
    </subcellularLocation>
</comment>
<evidence type="ECO:0000256" key="4">
    <source>
        <dbReference type="ARBA" id="ARBA00022771"/>
    </source>
</evidence>
<dbReference type="PROSITE" id="PS50157">
    <property type="entry name" value="ZINC_FINGER_C2H2_2"/>
    <property type="match status" value="9"/>
</dbReference>
<feature type="domain" description="C2H2-type" evidence="10">
    <location>
        <begin position="8"/>
        <end position="37"/>
    </location>
</feature>
<dbReference type="PANTHER" id="PTHR24379:SF121">
    <property type="entry name" value="C2H2-TYPE DOMAIN-CONTAINING PROTEIN"/>
    <property type="match status" value="1"/>
</dbReference>
<feature type="domain" description="C2H2-type" evidence="10">
    <location>
        <begin position="213"/>
        <end position="243"/>
    </location>
</feature>
<keyword evidence="3" id="KW-0677">Repeat</keyword>
<evidence type="ECO:0000256" key="2">
    <source>
        <dbReference type="ARBA" id="ARBA00022723"/>
    </source>
</evidence>
<dbReference type="PROSITE" id="PS00028">
    <property type="entry name" value="ZINC_FINGER_C2H2_1"/>
    <property type="match status" value="9"/>
</dbReference>
<organism evidence="11 12">
    <name type="scientific">Parnassius apollo</name>
    <name type="common">Apollo butterfly</name>
    <name type="synonym">Papilio apollo</name>
    <dbReference type="NCBI Taxonomy" id="110799"/>
    <lineage>
        <taxon>Eukaryota</taxon>
        <taxon>Metazoa</taxon>
        <taxon>Ecdysozoa</taxon>
        <taxon>Arthropoda</taxon>
        <taxon>Hexapoda</taxon>
        <taxon>Insecta</taxon>
        <taxon>Pterygota</taxon>
        <taxon>Neoptera</taxon>
        <taxon>Endopterygota</taxon>
        <taxon>Lepidoptera</taxon>
        <taxon>Glossata</taxon>
        <taxon>Ditrysia</taxon>
        <taxon>Papilionoidea</taxon>
        <taxon>Papilionidae</taxon>
        <taxon>Parnassiinae</taxon>
        <taxon>Parnassini</taxon>
        <taxon>Parnassius</taxon>
        <taxon>Parnassius</taxon>
    </lineage>
</organism>
<dbReference type="AlphaFoldDB" id="A0A8S3WCE3"/>
<keyword evidence="12" id="KW-1185">Reference proteome</keyword>
<protein>
    <submittedName>
        <fullName evidence="11">(apollo) hypothetical protein</fullName>
    </submittedName>
</protein>
<evidence type="ECO:0000313" key="12">
    <source>
        <dbReference type="Proteomes" id="UP000691718"/>
    </source>
</evidence>